<organism evidence="2 3">
    <name type="scientific">Hyaloscypha hepaticicola</name>
    <dbReference type="NCBI Taxonomy" id="2082293"/>
    <lineage>
        <taxon>Eukaryota</taxon>
        <taxon>Fungi</taxon>
        <taxon>Dikarya</taxon>
        <taxon>Ascomycota</taxon>
        <taxon>Pezizomycotina</taxon>
        <taxon>Leotiomycetes</taxon>
        <taxon>Helotiales</taxon>
        <taxon>Hyaloscyphaceae</taxon>
        <taxon>Hyaloscypha</taxon>
    </lineage>
</organism>
<name>A0A2J6Q6H9_9HELO</name>
<protein>
    <submittedName>
        <fullName evidence="2">Uncharacterized protein</fullName>
    </submittedName>
</protein>
<evidence type="ECO:0000256" key="1">
    <source>
        <dbReference type="SAM" id="MobiDB-lite"/>
    </source>
</evidence>
<evidence type="ECO:0000313" key="2">
    <source>
        <dbReference type="EMBL" id="PMD21872.1"/>
    </source>
</evidence>
<proteinExistence type="predicted"/>
<evidence type="ECO:0000313" key="3">
    <source>
        <dbReference type="Proteomes" id="UP000235672"/>
    </source>
</evidence>
<accession>A0A2J6Q6H9</accession>
<reference evidence="2 3" key="1">
    <citation type="submission" date="2016-05" db="EMBL/GenBank/DDBJ databases">
        <title>A degradative enzymes factory behind the ericoid mycorrhizal symbiosis.</title>
        <authorList>
            <consortium name="DOE Joint Genome Institute"/>
            <person name="Martino E."/>
            <person name="Morin E."/>
            <person name="Grelet G."/>
            <person name="Kuo A."/>
            <person name="Kohler A."/>
            <person name="Daghino S."/>
            <person name="Barry K."/>
            <person name="Choi C."/>
            <person name="Cichocki N."/>
            <person name="Clum A."/>
            <person name="Copeland A."/>
            <person name="Hainaut M."/>
            <person name="Haridas S."/>
            <person name="Labutti K."/>
            <person name="Lindquist E."/>
            <person name="Lipzen A."/>
            <person name="Khouja H.-R."/>
            <person name="Murat C."/>
            <person name="Ohm R."/>
            <person name="Olson A."/>
            <person name="Spatafora J."/>
            <person name="Veneault-Fourrey C."/>
            <person name="Henrissat B."/>
            <person name="Grigoriev I."/>
            <person name="Martin F."/>
            <person name="Perotto S."/>
        </authorList>
    </citation>
    <scope>NUCLEOTIDE SEQUENCE [LARGE SCALE GENOMIC DNA]</scope>
    <source>
        <strain evidence="2 3">UAMH 7357</strain>
    </source>
</reference>
<dbReference type="AlphaFoldDB" id="A0A2J6Q6H9"/>
<gene>
    <name evidence="2" type="ORF">NA56DRAFT_702842</name>
</gene>
<dbReference type="EMBL" id="KZ613479">
    <property type="protein sequence ID" value="PMD21872.1"/>
    <property type="molecule type" value="Genomic_DNA"/>
</dbReference>
<keyword evidence="3" id="KW-1185">Reference proteome</keyword>
<feature type="region of interest" description="Disordered" evidence="1">
    <location>
        <begin position="120"/>
        <end position="161"/>
    </location>
</feature>
<sequence length="161" mass="18246">MNTVEMVVNVPASRLTSSFKGQMKHALHHYKARSTSGLEQQCLKTGQLRPQSVAKMFGSRFESRSGASADCHAMEPGLCERERERERERQRECAHRHIILQKAFMPHGMRAFTDRPHFRQKPAPNYGFLGPEHRKNPSTTSRAPPIVKDLPIRAASKSSDP</sequence>
<dbReference type="Proteomes" id="UP000235672">
    <property type="component" value="Unassembled WGS sequence"/>
</dbReference>